<dbReference type="PROSITE" id="PS50932">
    <property type="entry name" value="HTH_LACI_2"/>
    <property type="match status" value="1"/>
</dbReference>
<dbReference type="CDD" id="cd01392">
    <property type="entry name" value="HTH_LacI"/>
    <property type="match status" value="1"/>
</dbReference>
<evidence type="ECO:0000256" key="2">
    <source>
        <dbReference type="ARBA" id="ARBA00023125"/>
    </source>
</evidence>
<dbReference type="PANTHER" id="PTHR30146:SF109">
    <property type="entry name" value="HTH-TYPE TRANSCRIPTIONAL REGULATOR GALS"/>
    <property type="match status" value="1"/>
</dbReference>
<dbReference type="CDD" id="cd01574">
    <property type="entry name" value="PBP1_LacI"/>
    <property type="match status" value="1"/>
</dbReference>
<feature type="domain" description="HTH lacI-type" evidence="4">
    <location>
        <begin position="1"/>
        <end position="53"/>
    </location>
</feature>
<gene>
    <name evidence="5" type="ORF">GCM10025866_06300</name>
</gene>
<dbReference type="Gene3D" id="1.10.260.40">
    <property type="entry name" value="lambda repressor-like DNA-binding domains"/>
    <property type="match status" value="1"/>
</dbReference>
<reference evidence="6" key="1">
    <citation type="journal article" date="2019" name="Int. J. Syst. Evol. Microbiol.">
        <title>The Global Catalogue of Microorganisms (GCM) 10K type strain sequencing project: providing services to taxonomists for standard genome sequencing and annotation.</title>
        <authorList>
            <consortium name="The Broad Institute Genomics Platform"/>
            <consortium name="The Broad Institute Genome Sequencing Center for Infectious Disease"/>
            <person name="Wu L."/>
            <person name="Ma J."/>
        </authorList>
    </citation>
    <scope>NUCLEOTIDE SEQUENCE [LARGE SCALE GENOMIC DNA]</scope>
    <source>
        <strain evidence="6">NBRC 108725</strain>
    </source>
</reference>
<dbReference type="SMART" id="SM00354">
    <property type="entry name" value="HTH_LACI"/>
    <property type="match status" value="1"/>
</dbReference>
<evidence type="ECO:0000256" key="3">
    <source>
        <dbReference type="ARBA" id="ARBA00023163"/>
    </source>
</evidence>
<keyword evidence="2" id="KW-0238">DNA-binding</keyword>
<dbReference type="PANTHER" id="PTHR30146">
    <property type="entry name" value="LACI-RELATED TRANSCRIPTIONAL REPRESSOR"/>
    <property type="match status" value="1"/>
</dbReference>
<dbReference type="Pfam" id="PF00356">
    <property type="entry name" value="LacI"/>
    <property type="match status" value="1"/>
</dbReference>
<protein>
    <submittedName>
        <fullName evidence="5">LacI family transcriptional regulator</fullName>
    </submittedName>
</protein>
<keyword evidence="3" id="KW-0804">Transcription</keyword>
<keyword evidence="6" id="KW-1185">Reference proteome</keyword>
<dbReference type="EMBL" id="AP027731">
    <property type="protein sequence ID" value="BDZ44721.1"/>
    <property type="molecule type" value="Genomic_DNA"/>
</dbReference>
<accession>A0ABN6XIP7</accession>
<evidence type="ECO:0000259" key="4">
    <source>
        <dbReference type="PROSITE" id="PS50932"/>
    </source>
</evidence>
<name>A0ABN6XIP7_9MICO</name>
<dbReference type="InterPro" id="IPR028082">
    <property type="entry name" value="Peripla_BP_I"/>
</dbReference>
<keyword evidence="1" id="KW-0805">Transcription regulation</keyword>
<sequence length="336" mass="36342">MSDVGRLAGVSAQTVSRFLTGKGYVHDETRVRIQAAIEELGYRPNRIARSLHIARTDTIGLLSAGVMNYGAAQTLAGMSARAQATDSTLITAHVSDSADHDPEVARALERMLSMQVDGIVVTARYGDFGRILGETVREEVPVVIIAGRPLQLQDSAGADSYEAGMLAMQHLLQLGHRRIAYLSGPADSDESRERQRAYEDALAAVSLPVAPIIVGGEWNSAAGYEAGLAHDLRDVSAVFCGNDELALGFLAAARRRGISVPHDISVVGVDDMPEARFFAPPLTTVRFDFAALGERAFDMIRRRVETGLRQEHLVLPAELIVRESTAPPARAHRRAR</sequence>
<organism evidence="5 6">
    <name type="scientific">Naasia aerilata</name>
    <dbReference type="NCBI Taxonomy" id="1162966"/>
    <lineage>
        <taxon>Bacteria</taxon>
        <taxon>Bacillati</taxon>
        <taxon>Actinomycetota</taxon>
        <taxon>Actinomycetes</taxon>
        <taxon>Micrococcales</taxon>
        <taxon>Microbacteriaceae</taxon>
        <taxon>Naasia</taxon>
    </lineage>
</organism>
<dbReference type="Proteomes" id="UP001321498">
    <property type="component" value="Chromosome"/>
</dbReference>
<dbReference type="Gene3D" id="3.40.50.2300">
    <property type="match status" value="2"/>
</dbReference>
<dbReference type="Pfam" id="PF13377">
    <property type="entry name" value="Peripla_BP_3"/>
    <property type="match status" value="1"/>
</dbReference>
<dbReference type="SUPFAM" id="SSF53822">
    <property type="entry name" value="Periplasmic binding protein-like I"/>
    <property type="match status" value="1"/>
</dbReference>
<dbReference type="SUPFAM" id="SSF47413">
    <property type="entry name" value="lambda repressor-like DNA-binding domains"/>
    <property type="match status" value="1"/>
</dbReference>
<evidence type="ECO:0000313" key="6">
    <source>
        <dbReference type="Proteomes" id="UP001321498"/>
    </source>
</evidence>
<proteinExistence type="predicted"/>
<dbReference type="InterPro" id="IPR010982">
    <property type="entry name" value="Lambda_DNA-bd_dom_sf"/>
</dbReference>
<dbReference type="InterPro" id="IPR000843">
    <property type="entry name" value="HTH_LacI"/>
</dbReference>
<dbReference type="InterPro" id="IPR046335">
    <property type="entry name" value="LacI/GalR-like_sensor"/>
</dbReference>
<evidence type="ECO:0000256" key="1">
    <source>
        <dbReference type="ARBA" id="ARBA00023015"/>
    </source>
</evidence>
<evidence type="ECO:0000313" key="5">
    <source>
        <dbReference type="EMBL" id="BDZ44721.1"/>
    </source>
</evidence>